<evidence type="ECO:0000313" key="4">
    <source>
        <dbReference type="EMBL" id="MFC3202377.1"/>
    </source>
</evidence>
<dbReference type="InterPro" id="IPR036388">
    <property type="entry name" value="WH-like_DNA-bd_sf"/>
</dbReference>
<dbReference type="InterPro" id="IPR001867">
    <property type="entry name" value="OmpR/PhoB-type_DNA-bd"/>
</dbReference>
<feature type="DNA-binding region" description="OmpR/PhoB-type" evidence="2">
    <location>
        <begin position="1"/>
        <end position="93"/>
    </location>
</feature>
<comment type="caution">
    <text evidence="4">The sequence shown here is derived from an EMBL/GenBank/DDBJ whole genome shotgun (WGS) entry which is preliminary data.</text>
</comment>
<dbReference type="CDD" id="cd00383">
    <property type="entry name" value="trans_reg_C"/>
    <property type="match status" value="1"/>
</dbReference>
<name>A0ABV7K4G2_9ALTE</name>
<dbReference type="Pfam" id="PF00486">
    <property type="entry name" value="Trans_reg_C"/>
    <property type="match status" value="1"/>
</dbReference>
<sequence>MTYDKPSRTITDSKGEQRVLSPQCGDLLDLLMENEGEIVTRTDMRQSIWGHKVVSEDRINHLVCRLRKELKSLPEPPPWQIEVIPKRGYRLTTLEPRHNIPLWLHRWIDWVHDIMR</sequence>
<feature type="domain" description="OmpR/PhoB-type" evidence="3">
    <location>
        <begin position="1"/>
        <end position="93"/>
    </location>
</feature>
<keyword evidence="5" id="KW-1185">Reference proteome</keyword>
<gene>
    <name evidence="4" type="ORF">ACFOEW_11165</name>
</gene>
<dbReference type="SUPFAM" id="SSF46894">
    <property type="entry name" value="C-terminal effector domain of the bipartite response regulators"/>
    <property type="match status" value="1"/>
</dbReference>
<dbReference type="RefSeq" id="WP_123325631.1">
    <property type="nucleotide sequence ID" value="NZ_JBHRSX010000021.1"/>
</dbReference>
<evidence type="ECO:0000256" key="1">
    <source>
        <dbReference type="ARBA" id="ARBA00023125"/>
    </source>
</evidence>
<protein>
    <submittedName>
        <fullName evidence="4">Transcriptional regulator</fullName>
    </submittedName>
</protein>
<dbReference type="InterPro" id="IPR016032">
    <property type="entry name" value="Sig_transdc_resp-reg_C-effctor"/>
</dbReference>
<accession>A0ABV7K4G2</accession>
<proteinExistence type="predicted"/>
<evidence type="ECO:0000256" key="2">
    <source>
        <dbReference type="PROSITE-ProRule" id="PRU01091"/>
    </source>
</evidence>
<evidence type="ECO:0000313" key="5">
    <source>
        <dbReference type="Proteomes" id="UP001595477"/>
    </source>
</evidence>
<dbReference type="SMART" id="SM00862">
    <property type="entry name" value="Trans_reg_C"/>
    <property type="match status" value="1"/>
</dbReference>
<dbReference type="EMBL" id="JBHRSX010000021">
    <property type="protein sequence ID" value="MFC3202377.1"/>
    <property type="molecule type" value="Genomic_DNA"/>
</dbReference>
<reference evidence="5" key="1">
    <citation type="journal article" date="2019" name="Int. J. Syst. Evol. Microbiol.">
        <title>The Global Catalogue of Microorganisms (GCM) 10K type strain sequencing project: providing services to taxonomists for standard genome sequencing and annotation.</title>
        <authorList>
            <consortium name="The Broad Institute Genomics Platform"/>
            <consortium name="The Broad Institute Genome Sequencing Center for Infectious Disease"/>
            <person name="Wu L."/>
            <person name="Ma J."/>
        </authorList>
    </citation>
    <scope>NUCLEOTIDE SEQUENCE [LARGE SCALE GENOMIC DNA]</scope>
    <source>
        <strain evidence="5">KCTC 52449</strain>
    </source>
</reference>
<keyword evidence="1 2" id="KW-0238">DNA-binding</keyword>
<organism evidence="4 5">
    <name type="scientific">Alteromonas oceani</name>
    <dbReference type="NCBI Taxonomy" id="2071609"/>
    <lineage>
        <taxon>Bacteria</taxon>
        <taxon>Pseudomonadati</taxon>
        <taxon>Pseudomonadota</taxon>
        <taxon>Gammaproteobacteria</taxon>
        <taxon>Alteromonadales</taxon>
        <taxon>Alteromonadaceae</taxon>
        <taxon>Alteromonas/Salinimonas group</taxon>
        <taxon>Alteromonas</taxon>
    </lineage>
</organism>
<dbReference type="PROSITE" id="PS51755">
    <property type="entry name" value="OMPR_PHOB"/>
    <property type="match status" value="1"/>
</dbReference>
<dbReference type="Gene3D" id="1.10.10.10">
    <property type="entry name" value="Winged helix-like DNA-binding domain superfamily/Winged helix DNA-binding domain"/>
    <property type="match status" value="1"/>
</dbReference>
<evidence type="ECO:0000259" key="3">
    <source>
        <dbReference type="PROSITE" id="PS51755"/>
    </source>
</evidence>
<dbReference type="Proteomes" id="UP001595477">
    <property type="component" value="Unassembled WGS sequence"/>
</dbReference>